<sequence length="112" mass="12752">MDKINQYQEAILSLLTDYAQFGKPGPGLETQIIADKERNHFQLLTVGWQNDSKFVYAIAFHLDIKDGKIWVYQNNTDAMIGDELMERGVDKNDIVLAFHAPSERKYTGFAVA</sequence>
<reference key="2">
    <citation type="submission" date="2011-04" db="EMBL/GenBank/DDBJ databases">
        <title>Complete sequence of chromosome of Haliscomenobacter hydrossis DSM 1100.</title>
        <authorList>
            <consortium name="US DOE Joint Genome Institute (JGI-PGF)"/>
            <person name="Lucas S."/>
            <person name="Han J."/>
            <person name="Lapidus A."/>
            <person name="Bruce D."/>
            <person name="Goodwin L."/>
            <person name="Pitluck S."/>
            <person name="Peters L."/>
            <person name="Kyrpides N."/>
            <person name="Mavromatis K."/>
            <person name="Ivanova N."/>
            <person name="Ovchinnikova G."/>
            <person name="Pagani I."/>
            <person name="Daligault H."/>
            <person name="Detter J.C."/>
            <person name="Han C."/>
            <person name="Land M."/>
            <person name="Hauser L."/>
            <person name="Markowitz V."/>
            <person name="Cheng J.-F."/>
            <person name="Hugenholtz P."/>
            <person name="Woyke T."/>
            <person name="Wu D."/>
            <person name="Verbarg S."/>
            <person name="Frueling A."/>
            <person name="Brambilla E."/>
            <person name="Klenk H.-P."/>
            <person name="Eisen J.A."/>
        </authorList>
    </citation>
    <scope>NUCLEOTIDE SEQUENCE</scope>
    <source>
        <strain>DSM 1100</strain>
    </source>
</reference>
<dbReference type="OrthoDB" id="961570at2"/>
<dbReference type="SUPFAM" id="SSF143847">
    <property type="entry name" value="XisI-like"/>
    <property type="match status" value="1"/>
</dbReference>
<dbReference type="CDD" id="cd16382">
    <property type="entry name" value="XisI-like"/>
    <property type="match status" value="1"/>
</dbReference>
<dbReference type="eggNOG" id="ENOG5030PCX">
    <property type="taxonomic scope" value="Bacteria"/>
</dbReference>
<proteinExistence type="predicted"/>
<dbReference type="HOGENOM" id="CLU_149829_1_0_10"/>
<accession>F4L5X9</accession>
<reference evidence="1 2" key="1">
    <citation type="journal article" date="2011" name="Stand. Genomic Sci.">
        <title>Complete genome sequence of Haliscomenobacter hydrossis type strain (O).</title>
        <authorList>
            <consortium name="US DOE Joint Genome Institute (JGI-PGF)"/>
            <person name="Daligault H."/>
            <person name="Lapidus A."/>
            <person name="Zeytun A."/>
            <person name="Nolan M."/>
            <person name="Lucas S."/>
            <person name="Del Rio T.G."/>
            <person name="Tice H."/>
            <person name="Cheng J.F."/>
            <person name="Tapia R."/>
            <person name="Han C."/>
            <person name="Goodwin L."/>
            <person name="Pitluck S."/>
            <person name="Liolios K."/>
            <person name="Pagani I."/>
            <person name="Ivanova N."/>
            <person name="Huntemann M."/>
            <person name="Mavromatis K."/>
            <person name="Mikhailova N."/>
            <person name="Pati A."/>
            <person name="Chen A."/>
            <person name="Palaniappan K."/>
            <person name="Land M."/>
            <person name="Hauser L."/>
            <person name="Brambilla E.M."/>
            <person name="Rohde M."/>
            <person name="Verbarg S."/>
            <person name="Goker M."/>
            <person name="Bristow J."/>
            <person name="Eisen J.A."/>
            <person name="Markowitz V."/>
            <person name="Hugenholtz P."/>
            <person name="Kyrpides N.C."/>
            <person name="Klenk H.P."/>
            <person name="Woyke T."/>
        </authorList>
    </citation>
    <scope>NUCLEOTIDE SEQUENCE [LARGE SCALE GENOMIC DNA]</scope>
    <source>
        <strain evidence="2">ATCC 27775 / DSM 1100 / LMG 10767 / O</strain>
    </source>
</reference>
<name>F4L5X9_HALH1</name>
<dbReference type="KEGG" id="hhy:Halhy_5213"/>
<dbReference type="Proteomes" id="UP000008461">
    <property type="component" value="Chromosome"/>
</dbReference>
<dbReference type="InterPro" id="IPR035943">
    <property type="entry name" value="XisI-like_sf"/>
</dbReference>
<protein>
    <submittedName>
        <fullName evidence="1">XisI protein</fullName>
    </submittedName>
</protein>
<dbReference type="Pfam" id="PF08869">
    <property type="entry name" value="XisI"/>
    <property type="match status" value="1"/>
</dbReference>
<dbReference type="InterPro" id="IPR014968">
    <property type="entry name" value="XisI"/>
</dbReference>
<dbReference type="AlphaFoldDB" id="F4L5X9"/>
<dbReference type="EMBL" id="CP002691">
    <property type="protein sequence ID" value="AEE53039.1"/>
    <property type="molecule type" value="Genomic_DNA"/>
</dbReference>
<dbReference type="RefSeq" id="WP_013767574.1">
    <property type="nucleotide sequence ID" value="NC_015510.1"/>
</dbReference>
<dbReference type="STRING" id="760192.Halhy_5213"/>
<keyword evidence="2" id="KW-1185">Reference proteome</keyword>
<dbReference type="Gene3D" id="3.30.310.110">
    <property type="entry name" value="XisI-like"/>
    <property type="match status" value="1"/>
</dbReference>
<evidence type="ECO:0000313" key="1">
    <source>
        <dbReference type="EMBL" id="AEE53039.1"/>
    </source>
</evidence>
<organism evidence="1 2">
    <name type="scientific">Haliscomenobacter hydrossis (strain ATCC 27775 / DSM 1100 / LMG 10767 / O)</name>
    <dbReference type="NCBI Taxonomy" id="760192"/>
    <lineage>
        <taxon>Bacteria</taxon>
        <taxon>Pseudomonadati</taxon>
        <taxon>Bacteroidota</taxon>
        <taxon>Saprospiria</taxon>
        <taxon>Saprospirales</taxon>
        <taxon>Haliscomenobacteraceae</taxon>
        <taxon>Haliscomenobacter</taxon>
    </lineage>
</organism>
<gene>
    <name evidence="1" type="ordered locus">Halhy_5213</name>
</gene>
<evidence type="ECO:0000313" key="2">
    <source>
        <dbReference type="Proteomes" id="UP000008461"/>
    </source>
</evidence>